<evidence type="ECO:0000256" key="7">
    <source>
        <dbReference type="PIRNR" id="PIRNR017209"/>
    </source>
</evidence>
<dbReference type="AlphaFoldDB" id="A0ABD0UKJ8"/>
<evidence type="ECO:0000256" key="4">
    <source>
        <dbReference type="ARBA" id="ARBA00022692"/>
    </source>
</evidence>
<dbReference type="SUPFAM" id="SSF50182">
    <property type="entry name" value="Sm-like ribonucleoproteins"/>
    <property type="match status" value="1"/>
</dbReference>
<evidence type="ECO:0000259" key="10">
    <source>
        <dbReference type="Pfam" id="PF00924"/>
    </source>
</evidence>
<keyword evidence="3" id="KW-0813">Transport</keyword>
<keyword evidence="5 9" id="KW-1133">Transmembrane helix</keyword>
<dbReference type="GO" id="GO:0050982">
    <property type="term" value="P:detection of mechanical stimulus"/>
    <property type="evidence" value="ECO:0007669"/>
    <property type="project" value="UniProtKB-ARBA"/>
</dbReference>
<feature type="transmembrane region" description="Helical" evidence="9">
    <location>
        <begin position="219"/>
        <end position="241"/>
    </location>
</feature>
<evidence type="ECO:0000256" key="5">
    <source>
        <dbReference type="ARBA" id="ARBA00022989"/>
    </source>
</evidence>
<feature type="compositionally biased region" description="Polar residues" evidence="8">
    <location>
        <begin position="10"/>
        <end position="21"/>
    </location>
</feature>
<dbReference type="GO" id="GO:0005886">
    <property type="term" value="C:plasma membrane"/>
    <property type="evidence" value="ECO:0007669"/>
    <property type="project" value="UniProtKB-UniRule"/>
</dbReference>
<sequence>MNSLHKSHCFNKNLSSSNSSEGNREDERPILYGNPHEDSSAEMALDMDHEMEEPKKRPVEDVGQSKELHVVFQDHTNEAPTPLSQVESQEDDSDTYDERRELLQGSATASPAVRDAGAEVLQCSSNSFFRRRRNMLLMAKTRSRLMDPPTTSGGGADERKSMRMPNRSSRHPLRSSQFPLHSSSPNFGLLSKSSMIEDDEEDPFEDLPDEFNHKKMSKWATLQLIGFILLIAALICSLTIHRIQHHTIWGFHLWKLVVLVLVLTSGSLLSDWLTHIIILFLEHNFKLLKRLHYFVYGVRNAIQNCIWLGLLLIAWQSLFDKKVQRENKIVSYIKRILFCLIVTTVLRLVKTLMLKALAFFFHVSTYFDRIQEAVFNQYVVQTLSGPPLIEIQYALEEDDRMIAKVQKFQNAGATIPNDLRAATIPSITKRMISSSDGIYSGSTGLRSSQIGKTIKLSSALLRTYFGRQQSQQEDDITIGQLHKLNQKNISAWNMKRLMRIVRHGTLTLDEQIKRESGEDESTLQVMSEHEAKIAARKIFNNVAKQGAKHVYLVDVMRFMREDEALRTMTLFNGAWDDNRVSRRALKNWVVNAFRDRKALSLTLNDTKTAVNKLHQMANIIVFIILIALWLLILNITTTNFLVFLSSQILLLVFIFGYTLKITFEAIIFLFVTHPFDVGDRCEVDGVEMIVEEMNILTTVFLRYDNLKITYPNSMLAKLLISNYYRSPDMEDSVDFCIHVSTPLEKIETMRERITTFMENKKDHWYPGAQMVIKDFEEINKLHVSLWMRHRINLQDMDLRWRRREPVVLEIIRILRELDIEYRMLPISDRFPSTWST</sequence>
<feature type="transmembrane region" description="Helical" evidence="9">
    <location>
        <begin position="253"/>
        <end position="281"/>
    </location>
</feature>
<comment type="caution">
    <text evidence="11">The sequence shown here is derived from an EMBL/GenBank/DDBJ whole genome shotgun (WGS) entry which is preliminary data.</text>
</comment>
<feature type="compositionally biased region" description="Polar residues" evidence="8">
    <location>
        <begin position="78"/>
        <end position="87"/>
    </location>
</feature>
<dbReference type="InterPro" id="IPR006685">
    <property type="entry name" value="MscS_channel_2nd"/>
</dbReference>
<feature type="region of interest" description="Disordered" evidence="8">
    <location>
        <begin position="1"/>
        <end position="97"/>
    </location>
</feature>
<feature type="transmembrane region" description="Helical" evidence="9">
    <location>
        <begin position="648"/>
        <end position="671"/>
    </location>
</feature>
<reference evidence="11 12" key="1">
    <citation type="journal article" date="2024" name="Plant Biotechnol. J.">
        <title>Dendrobium thyrsiflorum genome and its molecular insights into genes involved in important horticultural traits.</title>
        <authorList>
            <person name="Chen B."/>
            <person name="Wang J.Y."/>
            <person name="Zheng P.J."/>
            <person name="Li K.L."/>
            <person name="Liang Y.M."/>
            <person name="Chen X.F."/>
            <person name="Zhang C."/>
            <person name="Zhao X."/>
            <person name="He X."/>
            <person name="Zhang G.Q."/>
            <person name="Liu Z.J."/>
            <person name="Xu Q."/>
        </authorList>
    </citation>
    <scope>NUCLEOTIDE SEQUENCE [LARGE SCALE GENOMIC DNA]</scope>
    <source>
        <strain evidence="11">GZMU011</strain>
    </source>
</reference>
<dbReference type="FunFam" id="2.30.30.60:FF:000003">
    <property type="entry name" value="Predicted mechanosensitive ion channel"/>
    <property type="match status" value="1"/>
</dbReference>
<dbReference type="Proteomes" id="UP001552299">
    <property type="component" value="Unassembled WGS sequence"/>
</dbReference>
<evidence type="ECO:0000256" key="3">
    <source>
        <dbReference type="ARBA" id="ARBA00022448"/>
    </source>
</evidence>
<name>A0ABD0UKJ8_DENTH</name>
<evidence type="ECO:0000256" key="2">
    <source>
        <dbReference type="ARBA" id="ARBA00008017"/>
    </source>
</evidence>
<feature type="transmembrane region" description="Helical" evidence="9">
    <location>
        <begin position="616"/>
        <end position="636"/>
    </location>
</feature>
<dbReference type="EMBL" id="JANQDX010000013">
    <property type="protein sequence ID" value="KAL0913300.1"/>
    <property type="molecule type" value="Genomic_DNA"/>
</dbReference>
<organism evidence="11 12">
    <name type="scientific">Dendrobium thyrsiflorum</name>
    <name type="common">Pinecone-like raceme dendrobium</name>
    <name type="synonym">Orchid</name>
    <dbReference type="NCBI Taxonomy" id="117978"/>
    <lineage>
        <taxon>Eukaryota</taxon>
        <taxon>Viridiplantae</taxon>
        <taxon>Streptophyta</taxon>
        <taxon>Embryophyta</taxon>
        <taxon>Tracheophyta</taxon>
        <taxon>Spermatophyta</taxon>
        <taxon>Magnoliopsida</taxon>
        <taxon>Liliopsida</taxon>
        <taxon>Asparagales</taxon>
        <taxon>Orchidaceae</taxon>
        <taxon>Epidendroideae</taxon>
        <taxon>Malaxideae</taxon>
        <taxon>Dendrobiinae</taxon>
        <taxon>Dendrobium</taxon>
    </lineage>
</organism>
<comment type="similarity">
    <text evidence="2 7">Belongs to the MscS (TC 1.A.23) family.</text>
</comment>
<dbReference type="PIRSF" id="PIRSF017209">
    <property type="entry name" value="Memb_At2g17000_prd"/>
    <property type="match status" value="1"/>
</dbReference>
<dbReference type="InterPro" id="IPR010920">
    <property type="entry name" value="LSM_dom_sf"/>
</dbReference>
<protein>
    <recommendedName>
        <fullName evidence="7">Mechanosensitive ion channel protein</fullName>
    </recommendedName>
</protein>
<accession>A0ABD0UKJ8</accession>
<dbReference type="PANTHER" id="PTHR31618">
    <property type="entry name" value="MECHANOSENSITIVE ION CHANNEL PROTEIN 5"/>
    <property type="match status" value="1"/>
</dbReference>
<proteinExistence type="inferred from homology"/>
<evidence type="ECO:0000256" key="9">
    <source>
        <dbReference type="SAM" id="Phobius"/>
    </source>
</evidence>
<feature type="transmembrane region" description="Helical" evidence="9">
    <location>
        <begin position="293"/>
        <end position="315"/>
    </location>
</feature>
<feature type="compositionally biased region" description="Basic and acidic residues" evidence="8">
    <location>
        <begin position="22"/>
        <end position="39"/>
    </location>
</feature>
<dbReference type="InterPro" id="IPR023408">
    <property type="entry name" value="MscS_beta-dom_sf"/>
</dbReference>
<evidence type="ECO:0000256" key="1">
    <source>
        <dbReference type="ARBA" id="ARBA00004141"/>
    </source>
</evidence>
<evidence type="ECO:0000313" key="11">
    <source>
        <dbReference type="EMBL" id="KAL0913300.1"/>
    </source>
</evidence>
<evidence type="ECO:0000256" key="6">
    <source>
        <dbReference type="ARBA" id="ARBA00023136"/>
    </source>
</evidence>
<comment type="subcellular location">
    <subcellularLocation>
        <location evidence="1">Membrane</location>
        <topology evidence="1">Multi-pass membrane protein</topology>
    </subcellularLocation>
</comment>
<dbReference type="Gene3D" id="2.30.30.60">
    <property type="match status" value="1"/>
</dbReference>
<dbReference type="PANTHER" id="PTHR31618:SF1">
    <property type="entry name" value="EF-HAND DOMAIN-CONTAINING PROTEIN"/>
    <property type="match status" value="1"/>
</dbReference>
<evidence type="ECO:0000313" key="12">
    <source>
        <dbReference type="Proteomes" id="UP001552299"/>
    </source>
</evidence>
<dbReference type="Pfam" id="PF00924">
    <property type="entry name" value="MS_channel_2nd"/>
    <property type="match status" value="1"/>
</dbReference>
<dbReference type="InterPro" id="IPR016688">
    <property type="entry name" value="MscS-like_plants/fungi"/>
</dbReference>
<keyword evidence="12" id="KW-1185">Reference proteome</keyword>
<dbReference type="GO" id="GO:0008381">
    <property type="term" value="F:mechanosensitive monoatomic ion channel activity"/>
    <property type="evidence" value="ECO:0007669"/>
    <property type="project" value="UniProtKB-ARBA"/>
</dbReference>
<feature type="domain" description="Mechanosensitive ion channel MscS" evidence="10">
    <location>
        <begin position="667"/>
        <end position="724"/>
    </location>
</feature>
<gene>
    <name evidence="11" type="ORF">M5K25_016750</name>
</gene>
<feature type="compositionally biased region" description="Basic and acidic residues" evidence="8">
    <location>
        <begin position="46"/>
        <end position="69"/>
    </location>
</feature>
<keyword evidence="4 9" id="KW-0812">Transmembrane</keyword>
<evidence type="ECO:0000256" key="8">
    <source>
        <dbReference type="SAM" id="MobiDB-lite"/>
    </source>
</evidence>
<feature type="region of interest" description="Disordered" evidence="8">
    <location>
        <begin position="143"/>
        <end position="179"/>
    </location>
</feature>
<feature type="transmembrane region" description="Helical" evidence="9">
    <location>
        <begin position="336"/>
        <end position="361"/>
    </location>
</feature>
<keyword evidence="6 7" id="KW-0472">Membrane</keyword>